<protein>
    <submittedName>
        <fullName evidence="2">Leucine-rich repeat-containing protein 74A</fullName>
    </submittedName>
</protein>
<proteinExistence type="predicted"/>
<sequence length="799" mass="90968">MVMGWFANDTCLLFKINRQQPAFDEVNSTISEIVEWFSINYLLLNEKKTKLVQFSLTKLVDSDVIVKNDILYIVDTSLFLGFTLDAKLRWNSHIIRLAKRISSAAYAAKRIRRLTNKSTARLGEQLDGCWKAIRIIGSIELYLRNASSHRDESKIHDFVTRIDRYTSSAGYFIEIRSAISKGPARCALGGTQRVIRFYLNHKPVDDSARVQVSPRQLASRRQPNERLPIAARAFVVIITRKDDIDVVFEQEIETSSEEPPMEEWSSLILPPTPTDREKANKITSDDFPLEGSGDICAEYMPISDSAILRHPYYNYPAVTDPGIKEALLEPDQKKIYSDDGRDLYFDLCNGMHTFPIQRFHKELLEERVNLRYYGLNPVGVRPIAMALTRNKHVRVVDLTDNFLSVDACYHLGRMLEENFTLKELNLTGCRIGAEGARLLFSGLPVNRSLKRLNVSRNELGDDGAGYLAKAIVDGAGFRHLNLSYNNLNLKSALALTEAFESNNKLITLDLSWNSLYPLDGVVPFLMQLSQNEVLKELNLSWNSLAGEEIAESIKALLFAPALLVLDLSNNRLNDDVITPIIPVLSKIPTLETLNLSFNLISSTKAQKLLERFANPSVPLKRLYMDNIRVTQDFVTKRNEILQLPFRNDTIITCGDIEKPIDFQIDFREVLMNRLEYLGKKSKKSPLDVALYAQELLKNLNRPLISRELAKFAIKSGVKFDDDLCDAVAMRFPGPPGKYKMLDLEALVDYMKRKWPDRQLPATPPPELVKKEGNEEEGQENEKESKDKEREDTKKEKDDK</sequence>
<comment type="caution">
    <text evidence="2">The sequence shown here is derived from an EMBL/GenBank/DDBJ whole genome shotgun (WGS) entry which is preliminary data.</text>
</comment>
<dbReference type="Proteomes" id="UP000299102">
    <property type="component" value="Unassembled WGS sequence"/>
</dbReference>
<gene>
    <name evidence="2" type="primary">LRRC74A</name>
    <name evidence="2" type="ORF">EVAR_11276_1</name>
</gene>
<evidence type="ECO:0000313" key="2">
    <source>
        <dbReference type="EMBL" id="GBP27040.1"/>
    </source>
</evidence>
<feature type="compositionally biased region" description="Basic and acidic residues" evidence="1">
    <location>
        <begin position="779"/>
        <end position="799"/>
    </location>
</feature>
<dbReference type="AlphaFoldDB" id="A0A4C1ULJ3"/>
<dbReference type="SUPFAM" id="SSF52047">
    <property type="entry name" value="RNI-like"/>
    <property type="match status" value="1"/>
</dbReference>
<feature type="region of interest" description="Disordered" evidence="1">
    <location>
        <begin position="755"/>
        <end position="799"/>
    </location>
</feature>
<dbReference type="OrthoDB" id="8436363at2759"/>
<dbReference type="PANTHER" id="PTHR24114">
    <property type="entry name" value="LEUCINE RICH REPEAT FAMILY PROTEIN"/>
    <property type="match status" value="1"/>
</dbReference>
<dbReference type="SMART" id="SM00368">
    <property type="entry name" value="LRR_RI"/>
    <property type="match status" value="6"/>
</dbReference>
<reference evidence="2 3" key="1">
    <citation type="journal article" date="2019" name="Commun. Biol.">
        <title>The bagworm genome reveals a unique fibroin gene that provides high tensile strength.</title>
        <authorList>
            <person name="Kono N."/>
            <person name="Nakamura H."/>
            <person name="Ohtoshi R."/>
            <person name="Tomita M."/>
            <person name="Numata K."/>
            <person name="Arakawa K."/>
        </authorList>
    </citation>
    <scope>NUCLEOTIDE SEQUENCE [LARGE SCALE GENOMIC DNA]</scope>
</reference>
<dbReference type="InterPro" id="IPR001611">
    <property type="entry name" value="Leu-rich_rpt"/>
</dbReference>
<organism evidence="2 3">
    <name type="scientific">Eumeta variegata</name>
    <name type="common">Bagworm moth</name>
    <name type="synonym">Eumeta japonica</name>
    <dbReference type="NCBI Taxonomy" id="151549"/>
    <lineage>
        <taxon>Eukaryota</taxon>
        <taxon>Metazoa</taxon>
        <taxon>Ecdysozoa</taxon>
        <taxon>Arthropoda</taxon>
        <taxon>Hexapoda</taxon>
        <taxon>Insecta</taxon>
        <taxon>Pterygota</taxon>
        <taxon>Neoptera</taxon>
        <taxon>Endopterygota</taxon>
        <taxon>Lepidoptera</taxon>
        <taxon>Glossata</taxon>
        <taxon>Ditrysia</taxon>
        <taxon>Tineoidea</taxon>
        <taxon>Psychidae</taxon>
        <taxon>Oiketicinae</taxon>
        <taxon>Eumeta</taxon>
    </lineage>
</organism>
<dbReference type="STRING" id="151549.A0A4C1ULJ3"/>
<evidence type="ECO:0000313" key="3">
    <source>
        <dbReference type="Proteomes" id="UP000299102"/>
    </source>
</evidence>
<dbReference type="PANTHER" id="PTHR24114:SF2">
    <property type="entry name" value="F-BOX DOMAIN-CONTAINING PROTEIN-RELATED"/>
    <property type="match status" value="1"/>
</dbReference>
<name>A0A4C1ULJ3_EUMVA</name>
<dbReference type="Gene3D" id="3.80.10.10">
    <property type="entry name" value="Ribonuclease Inhibitor"/>
    <property type="match status" value="2"/>
</dbReference>
<dbReference type="EMBL" id="BGZK01000188">
    <property type="protein sequence ID" value="GBP27040.1"/>
    <property type="molecule type" value="Genomic_DNA"/>
</dbReference>
<accession>A0A4C1ULJ3</accession>
<dbReference type="Pfam" id="PF13516">
    <property type="entry name" value="LRR_6"/>
    <property type="match status" value="2"/>
</dbReference>
<dbReference type="InterPro" id="IPR052394">
    <property type="entry name" value="LRR-containing"/>
</dbReference>
<keyword evidence="3" id="KW-1185">Reference proteome</keyword>
<evidence type="ECO:0000256" key="1">
    <source>
        <dbReference type="SAM" id="MobiDB-lite"/>
    </source>
</evidence>
<dbReference type="InterPro" id="IPR032675">
    <property type="entry name" value="LRR_dom_sf"/>
</dbReference>